<reference evidence="1 2" key="1">
    <citation type="journal article" date="2016" name="Mol. Biol. Evol.">
        <title>Genome-Wide Survey of Gut Fungi (Harpellales) Reveals the First Horizontally Transferred Ubiquitin Gene from a Mosquito Host.</title>
        <authorList>
            <person name="Wang Y."/>
            <person name="White M.M."/>
            <person name="Kvist S."/>
            <person name="Moncalvo J.M."/>
        </authorList>
    </citation>
    <scope>NUCLEOTIDE SEQUENCE [LARGE SCALE GENOMIC DNA]</scope>
    <source>
        <strain evidence="1 2">ALG-7-W6</strain>
    </source>
</reference>
<dbReference type="EMBL" id="LSSL01007511">
    <property type="protein sequence ID" value="OLY77961.1"/>
    <property type="molecule type" value="Genomic_DNA"/>
</dbReference>
<name>A0A1R0GM47_9FUNG</name>
<keyword evidence="2" id="KW-1185">Reference proteome</keyword>
<dbReference type="AlphaFoldDB" id="A0A1R0GM47"/>
<evidence type="ECO:0000313" key="2">
    <source>
        <dbReference type="Proteomes" id="UP000187455"/>
    </source>
</evidence>
<accession>A0A1R0GM47</accession>
<dbReference type="Proteomes" id="UP000187455">
    <property type="component" value="Unassembled WGS sequence"/>
</dbReference>
<comment type="caution">
    <text evidence="1">The sequence shown here is derived from an EMBL/GenBank/DDBJ whole genome shotgun (WGS) entry which is preliminary data.</text>
</comment>
<gene>
    <name evidence="1" type="ORF">AYI68_g8000</name>
</gene>
<protein>
    <submittedName>
        <fullName evidence="1">Uncharacterized protein</fullName>
    </submittedName>
</protein>
<sequence length="67" mass="7861">MQTLLPYSAYPYFSHCSLSKLSPRVATFVRRVPEHHYVCIPPPHAKYQPSGKIHKVKHRTRQTHFCT</sequence>
<evidence type="ECO:0000313" key="1">
    <source>
        <dbReference type="EMBL" id="OLY77961.1"/>
    </source>
</evidence>
<organism evidence="1 2">
    <name type="scientific">Smittium mucronatum</name>
    <dbReference type="NCBI Taxonomy" id="133383"/>
    <lineage>
        <taxon>Eukaryota</taxon>
        <taxon>Fungi</taxon>
        <taxon>Fungi incertae sedis</taxon>
        <taxon>Zoopagomycota</taxon>
        <taxon>Kickxellomycotina</taxon>
        <taxon>Harpellomycetes</taxon>
        <taxon>Harpellales</taxon>
        <taxon>Legeriomycetaceae</taxon>
        <taxon>Smittium</taxon>
    </lineage>
</organism>
<proteinExistence type="predicted"/>